<evidence type="ECO:0000313" key="1">
    <source>
        <dbReference type="EMBL" id="CAH1798680.1"/>
    </source>
</evidence>
<protein>
    <recommendedName>
        <fullName evidence="3">VWFA domain-containing protein</fullName>
    </recommendedName>
</protein>
<dbReference type="OrthoDB" id="186462at2759"/>
<dbReference type="InterPro" id="IPR012347">
    <property type="entry name" value="Ferritin-like"/>
</dbReference>
<keyword evidence="2" id="KW-1185">Reference proteome</keyword>
<dbReference type="EMBL" id="CAIIXF020000011">
    <property type="protein sequence ID" value="CAH1798680.1"/>
    <property type="molecule type" value="Genomic_DNA"/>
</dbReference>
<dbReference type="SUPFAM" id="SSF47240">
    <property type="entry name" value="Ferritin-like"/>
    <property type="match status" value="1"/>
</dbReference>
<dbReference type="PANTHER" id="PTHR24020">
    <property type="entry name" value="COLLAGEN ALPHA"/>
    <property type="match status" value="1"/>
</dbReference>
<gene>
    <name evidence="1" type="ORF">OFUS_LOCUS22791</name>
</gene>
<dbReference type="InterPro" id="IPR036465">
    <property type="entry name" value="vWFA_dom_sf"/>
</dbReference>
<reference evidence="1" key="1">
    <citation type="submission" date="2022-03" db="EMBL/GenBank/DDBJ databases">
        <authorList>
            <person name="Martin C."/>
        </authorList>
    </citation>
    <scope>NUCLEOTIDE SEQUENCE</scope>
</reference>
<dbReference type="Proteomes" id="UP000749559">
    <property type="component" value="Unassembled WGS sequence"/>
</dbReference>
<evidence type="ECO:0000313" key="2">
    <source>
        <dbReference type="Proteomes" id="UP000749559"/>
    </source>
</evidence>
<dbReference type="Pfam" id="PF00092">
    <property type="entry name" value="VWA"/>
    <property type="match status" value="1"/>
</dbReference>
<dbReference type="SUPFAM" id="SSF53300">
    <property type="entry name" value="vWA-like"/>
    <property type="match status" value="1"/>
</dbReference>
<proteinExistence type="predicted"/>
<dbReference type="GO" id="GO:0008199">
    <property type="term" value="F:ferric iron binding"/>
    <property type="evidence" value="ECO:0007669"/>
    <property type="project" value="InterPro"/>
</dbReference>
<accession>A0A8J1TD86</accession>
<dbReference type="AlphaFoldDB" id="A0A8J1TD86"/>
<dbReference type="SMART" id="SM00327">
    <property type="entry name" value="VWA"/>
    <property type="match status" value="1"/>
</dbReference>
<dbReference type="Gene3D" id="3.40.50.410">
    <property type="entry name" value="von Willebrand factor, type A domain"/>
    <property type="match status" value="1"/>
</dbReference>
<dbReference type="InterPro" id="IPR002035">
    <property type="entry name" value="VWF_A"/>
</dbReference>
<dbReference type="InterPro" id="IPR009078">
    <property type="entry name" value="Ferritin-like_SF"/>
</dbReference>
<dbReference type="InterPro" id="IPR050525">
    <property type="entry name" value="ECM_Assembly_Org"/>
</dbReference>
<organism evidence="1 2">
    <name type="scientific">Owenia fusiformis</name>
    <name type="common">Polychaete worm</name>
    <dbReference type="NCBI Taxonomy" id="6347"/>
    <lineage>
        <taxon>Eukaryota</taxon>
        <taxon>Metazoa</taxon>
        <taxon>Spiralia</taxon>
        <taxon>Lophotrochozoa</taxon>
        <taxon>Annelida</taxon>
        <taxon>Polychaeta</taxon>
        <taxon>Sedentaria</taxon>
        <taxon>Canalipalpata</taxon>
        <taxon>Sabellida</taxon>
        <taxon>Oweniida</taxon>
        <taxon>Oweniidae</taxon>
        <taxon>Owenia</taxon>
    </lineage>
</organism>
<dbReference type="PROSITE" id="PS50905">
    <property type="entry name" value="FERRITIN_LIKE"/>
    <property type="match status" value="1"/>
</dbReference>
<name>A0A8J1TD86_OWEFU</name>
<dbReference type="Gene3D" id="1.20.1260.10">
    <property type="match status" value="1"/>
</dbReference>
<evidence type="ECO:0008006" key="3">
    <source>
        <dbReference type="Google" id="ProtNLM"/>
    </source>
</evidence>
<dbReference type="PROSITE" id="PS50234">
    <property type="entry name" value="VWFA"/>
    <property type="match status" value="1"/>
</dbReference>
<feature type="non-terminal residue" evidence="1">
    <location>
        <position position="1"/>
    </location>
</feature>
<sequence length="570" mass="63940">DFSSHSNVYFYSKKAIVNQLVSLFARVSDYNEDNQQEYFIFQWMKDTIMKCVLWMLFALPCFCRARADSGSDSFAVNVENDEIDCSKPIRCPRDLVFAIDTSCFVSNTSRTKIRNFIRDLTARLFIGSGSYGTRVGIITYSNNYYHRAYFEEATDSSTLRNIIMTMDLSQETICLRRTDILLNSILKRYFTKETGDRVGNEFANTLILITNGATMPSLYKASTIREARALKASGASLLVVGFQEDDDINSTIAKGMYKAAIEEWEEVVTSTQFLFQIGSLKNASSFVEPIVKMMCDTYKSCMSRRIPCTQGRVCCGCPYMFSVPGTIGALMLPFVAVRSGLCLEEGCIRSPDSSCKVSLSPGDPLCVGKVLVESTMSELTNVQLLQGYGYVEIAFRFLGKLELHGFYRMFKAAANYKSKAFAAITEFQVKRGVEVTFSNLQVPSALGVKNGITALEVALDVETSLLDNTLTAIDIAESHNDAGLASFLREYILPGQLKAKKEVFEYITQYHALGQGVGEYILNEVLYNKYQPETIDIFGMTQENKNFKREQTKTNDGKKIPVNRHVQVEL</sequence>
<dbReference type="Pfam" id="PF00210">
    <property type="entry name" value="Ferritin"/>
    <property type="match status" value="1"/>
</dbReference>
<dbReference type="InterPro" id="IPR008331">
    <property type="entry name" value="Ferritin_DPS_dom"/>
</dbReference>
<comment type="caution">
    <text evidence="1">The sequence shown here is derived from an EMBL/GenBank/DDBJ whole genome shotgun (WGS) entry which is preliminary data.</text>
</comment>
<dbReference type="InterPro" id="IPR009040">
    <property type="entry name" value="Ferritin-like_diiron"/>
</dbReference>